<evidence type="ECO:0000313" key="1">
    <source>
        <dbReference type="EMBL" id="KFD61689.1"/>
    </source>
</evidence>
<dbReference type="Proteomes" id="UP000030758">
    <property type="component" value="Unassembled WGS sequence"/>
</dbReference>
<dbReference type="EMBL" id="KL367615">
    <property type="protein sequence ID" value="KFD61689.1"/>
    <property type="molecule type" value="Genomic_DNA"/>
</dbReference>
<proteinExistence type="predicted"/>
<organism evidence="1">
    <name type="scientific">Trichuris suis</name>
    <name type="common">pig whipworm</name>
    <dbReference type="NCBI Taxonomy" id="68888"/>
    <lineage>
        <taxon>Eukaryota</taxon>
        <taxon>Metazoa</taxon>
        <taxon>Ecdysozoa</taxon>
        <taxon>Nematoda</taxon>
        <taxon>Enoplea</taxon>
        <taxon>Dorylaimia</taxon>
        <taxon>Trichinellida</taxon>
        <taxon>Trichuridae</taxon>
        <taxon>Trichuris</taxon>
    </lineage>
</organism>
<name>A0A085MWU3_9BILA</name>
<dbReference type="AlphaFoldDB" id="A0A085MWU3"/>
<protein>
    <submittedName>
        <fullName evidence="1">Uncharacterized protein</fullName>
    </submittedName>
</protein>
<sequence>MTTVEEIAGWFSVKNTLFGWGEWIVLPTRATDSLERCEIQSMGSRCSVAKLRSALRLRHIDELFLFFDEFPVQLELIVRAVHFDQSEVGHFPIDEFTTEHRLSFCLERVLPIEANLVVRSNMVMNSVPPNGLLRYNPIESCICLSVTP</sequence>
<accession>A0A085MWU3</accession>
<reference evidence="1" key="1">
    <citation type="journal article" date="2014" name="Nat. Genet.">
        <title>Genome and transcriptome of the porcine whipworm Trichuris suis.</title>
        <authorList>
            <person name="Jex A.R."/>
            <person name="Nejsum P."/>
            <person name="Schwarz E.M."/>
            <person name="Hu L."/>
            <person name="Young N.D."/>
            <person name="Hall R.S."/>
            <person name="Korhonen P.K."/>
            <person name="Liao S."/>
            <person name="Thamsborg S."/>
            <person name="Xia J."/>
            <person name="Xu P."/>
            <person name="Wang S."/>
            <person name="Scheerlinck J.P."/>
            <person name="Hofmann A."/>
            <person name="Sternberg P.W."/>
            <person name="Wang J."/>
            <person name="Gasser R.B."/>
        </authorList>
    </citation>
    <scope>NUCLEOTIDE SEQUENCE [LARGE SCALE GENOMIC DNA]</scope>
    <source>
        <strain evidence="1">DCEP-RM93F</strain>
    </source>
</reference>
<gene>
    <name evidence="1" type="ORF">M514_26151</name>
</gene>